<dbReference type="InterPro" id="IPR050131">
    <property type="entry name" value="Peptidase_S8_subtilisin-like"/>
</dbReference>
<feature type="active site" description="Charge relay system" evidence="5">
    <location>
        <position position="385"/>
    </location>
</feature>
<gene>
    <name evidence="8" type="ORF">ODALV1_LOCUS8583</name>
</gene>
<keyword evidence="4 5" id="KW-0720">Serine protease</keyword>
<dbReference type="PROSITE" id="PS51892">
    <property type="entry name" value="SUBTILASE"/>
    <property type="match status" value="1"/>
</dbReference>
<keyword evidence="2 5" id="KW-0645">Protease</keyword>
<name>A0ABP1Q9D1_9HEXA</name>
<dbReference type="PANTHER" id="PTHR43806">
    <property type="entry name" value="PEPTIDASE S8"/>
    <property type="match status" value="1"/>
</dbReference>
<evidence type="ECO:0000256" key="6">
    <source>
        <dbReference type="SAM" id="SignalP"/>
    </source>
</evidence>
<sequence>MKFAIAVVLAVAVCHVSAAPSTVSSSLLQKLRTEGVSDAIIVLKDEVSSVVERVNSRRFTNSAEKTTVLVNALRERTRVSQKAILSTLSTRKAAVTAFWITNRIFVPQLTLQELEVLSAEHGSEIAEIREQIIATIDYESEGIDANPQVLEWGVDNINAPEVWTEGAEGEGIVVSHIDTGVRATHEALAGALRETHNWLDPYSNAQTPDDDNGHGTHTMGTIVGRDGTGVAPKATYISCRGCESAGCTEAALLSCGQWTTCPTNSDGSDEDCSKKPVLSSNSWGGGNENTWYNDVIAAWQAASIVPVFAIGNSGPGCRSANSPGDQRNVISVGATNAQNAVASFSSHGPTLLTARIKPEVSAPGNQVRSAWNTGDAVYNTISGTSMATPHVAGTVALLLSKNSALTFAQIETLLEENALRPRIENIICTGGGVNITNPWPNNSFGHGKIDAKASFDAAPSA</sequence>
<protein>
    <recommendedName>
        <fullName evidence="7">Peptidase S8/S53 domain-containing protein</fullName>
    </recommendedName>
</protein>
<evidence type="ECO:0000256" key="3">
    <source>
        <dbReference type="ARBA" id="ARBA00022801"/>
    </source>
</evidence>
<feature type="chain" id="PRO_5046179474" description="Peptidase S8/S53 domain-containing protein" evidence="6">
    <location>
        <begin position="19"/>
        <end position="461"/>
    </location>
</feature>
<evidence type="ECO:0000313" key="8">
    <source>
        <dbReference type="EMBL" id="CAL8093745.1"/>
    </source>
</evidence>
<reference evidence="8 9" key="1">
    <citation type="submission" date="2024-08" db="EMBL/GenBank/DDBJ databases">
        <authorList>
            <person name="Cucini C."/>
            <person name="Frati F."/>
        </authorList>
    </citation>
    <scope>NUCLEOTIDE SEQUENCE [LARGE SCALE GENOMIC DNA]</scope>
</reference>
<dbReference type="InterPro" id="IPR000209">
    <property type="entry name" value="Peptidase_S8/S53_dom"/>
</dbReference>
<feature type="active site" description="Charge relay system" evidence="5">
    <location>
        <position position="214"/>
    </location>
</feature>
<dbReference type="Pfam" id="PF00082">
    <property type="entry name" value="Peptidase_S8"/>
    <property type="match status" value="1"/>
</dbReference>
<comment type="similarity">
    <text evidence="1 5">Belongs to the peptidase S8 family.</text>
</comment>
<feature type="domain" description="Peptidase S8/S53" evidence="7">
    <location>
        <begin position="169"/>
        <end position="447"/>
    </location>
</feature>
<evidence type="ECO:0000256" key="1">
    <source>
        <dbReference type="ARBA" id="ARBA00011073"/>
    </source>
</evidence>
<feature type="active site" description="Charge relay system" evidence="5">
    <location>
        <position position="178"/>
    </location>
</feature>
<accession>A0ABP1Q9D1</accession>
<evidence type="ECO:0000259" key="7">
    <source>
        <dbReference type="Pfam" id="PF00082"/>
    </source>
</evidence>
<dbReference type="InterPro" id="IPR015500">
    <property type="entry name" value="Peptidase_S8_subtilisin-rel"/>
</dbReference>
<keyword evidence="6" id="KW-0732">Signal</keyword>
<dbReference type="EMBL" id="CAXLJM020000026">
    <property type="protein sequence ID" value="CAL8093745.1"/>
    <property type="molecule type" value="Genomic_DNA"/>
</dbReference>
<evidence type="ECO:0000256" key="2">
    <source>
        <dbReference type="ARBA" id="ARBA00022670"/>
    </source>
</evidence>
<dbReference type="InterPro" id="IPR036852">
    <property type="entry name" value="Peptidase_S8/S53_dom_sf"/>
</dbReference>
<evidence type="ECO:0000256" key="4">
    <source>
        <dbReference type="ARBA" id="ARBA00022825"/>
    </source>
</evidence>
<keyword evidence="3 5" id="KW-0378">Hydrolase</keyword>
<dbReference type="Gene3D" id="3.40.50.200">
    <property type="entry name" value="Peptidase S8/S53 domain"/>
    <property type="match status" value="1"/>
</dbReference>
<dbReference type="PRINTS" id="PR00723">
    <property type="entry name" value="SUBTILISIN"/>
</dbReference>
<dbReference type="Proteomes" id="UP001642540">
    <property type="component" value="Unassembled WGS sequence"/>
</dbReference>
<dbReference type="SUPFAM" id="SSF52743">
    <property type="entry name" value="Subtilisin-like"/>
    <property type="match status" value="1"/>
</dbReference>
<comment type="caution">
    <text evidence="8">The sequence shown here is derived from an EMBL/GenBank/DDBJ whole genome shotgun (WGS) entry which is preliminary data.</text>
</comment>
<evidence type="ECO:0000256" key="5">
    <source>
        <dbReference type="PROSITE-ProRule" id="PRU01240"/>
    </source>
</evidence>
<dbReference type="InterPro" id="IPR023828">
    <property type="entry name" value="Peptidase_S8_Ser-AS"/>
</dbReference>
<feature type="signal peptide" evidence="6">
    <location>
        <begin position="1"/>
        <end position="18"/>
    </location>
</feature>
<proteinExistence type="inferred from homology"/>
<evidence type="ECO:0000313" key="9">
    <source>
        <dbReference type="Proteomes" id="UP001642540"/>
    </source>
</evidence>
<dbReference type="PANTHER" id="PTHR43806:SF67">
    <property type="entry name" value="EGF-LIKE DOMAIN-CONTAINING PROTEIN"/>
    <property type="match status" value="1"/>
</dbReference>
<keyword evidence="9" id="KW-1185">Reference proteome</keyword>
<dbReference type="PROSITE" id="PS00138">
    <property type="entry name" value="SUBTILASE_SER"/>
    <property type="match status" value="1"/>
</dbReference>
<organism evidence="8 9">
    <name type="scientific">Orchesella dallaii</name>
    <dbReference type="NCBI Taxonomy" id="48710"/>
    <lineage>
        <taxon>Eukaryota</taxon>
        <taxon>Metazoa</taxon>
        <taxon>Ecdysozoa</taxon>
        <taxon>Arthropoda</taxon>
        <taxon>Hexapoda</taxon>
        <taxon>Collembola</taxon>
        <taxon>Entomobryomorpha</taxon>
        <taxon>Entomobryoidea</taxon>
        <taxon>Orchesellidae</taxon>
        <taxon>Orchesellinae</taxon>
        <taxon>Orchesella</taxon>
    </lineage>
</organism>